<dbReference type="EMBL" id="BMWG01000003">
    <property type="protein sequence ID" value="GGZ23357.1"/>
    <property type="molecule type" value="Genomic_DNA"/>
</dbReference>
<evidence type="ECO:0000313" key="2">
    <source>
        <dbReference type="Proteomes" id="UP000630936"/>
    </source>
</evidence>
<gene>
    <name evidence="1" type="ORF">GCM10010387_15620</name>
</gene>
<comment type="caution">
    <text evidence="1">The sequence shown here is derived from an EMBL/GenBank/DDBJ whole genome shotgun (WGS) entry which is preliminary data.</text>
</comment>
<dbReference type="RefSeq" id="WP_190122183.1">
    <property type="nucleotide sequence ID" value="NZ_BMWG01000003.1"/>
</dbReference>
<dbReference type="AlphaFoldDB" id="A0A918PUN4"/>
<dbReference type="Proteomes" id="UP000630936">
    <property type="component" value="Unassembled WGS sequence"/>
</dbReference>
<protein>
    <submittedName>
        <fullName evidence="1">Uncharacterized protein</fullName>
    </submittedName>
</protein>
<keyword evidence="2" id="KW-1185">Reference proteome</keyword>
<proteinExistence type="predicted"/>
<reference evidence="1" key="1">
    <citation type="journal article" date="2014" name="Int. J. Syst. Evol. Microbiol.">
        <title>Complete genome sequence of Corynebacterium casei LMG S-19264T (=DSM 44701T), isolated from a smear-ripened cheese.</title>
        <authorList>
            <consortium name="US DOE Joint Genome Institute (JGI-PGF)"/>
            <person name="Walter F."/>
            <person name="Albersmeier A."/>
            <person name="Kalinowski J."/>
            <person name="Ruckert C."/>
        </authorList>
    </citation>
    <scope>NUCLEOTIDE SEQUENCE</scope>
    <source>
        <strain evidence="1">JCM 4988</strain>
    </source>
</reference>
<evidence type="ECO:0000313" key="1">
    <source>
        <dbReference type="EMBL" id="GGZ23357.1"/>
    </source>
</evidence>
<accession>A0A918PUN4</accession>
<reference evidence="1" key="2">
    <citation type="submission" date="2020-09" db="EMBL/GenBank/DDBJ databases">
        <authorList>
            <person name="Sun Q."/>
            <person name="Ohkuma M."/>
        </authorList>
    </citation>
    <scope>NUCLEOTIDE SEQUENCE</scope>
    <source>
        <strain evidence="1">JCM 4988</strain>
    </source>
</reference>
<organism evidence="1 2">
    <name type="scientific">Streptomyces inusitatus</name>
    <dbReference type="NCBI Taxonomy" id="68221"/>
    <lineage>
        <taxon>Bacteria</taxon>
        <taxon>Bacillati</taxon>
        <taxon>Actinomycetota</taxon>
        <taxon>Actinomycetes</taxon>
        <taxon>Kitasatosporales</taxon>
        <taxon>Streptomycetaceae</taxon>
        <taxon>Streptomyces</taxon>
    </lineage>
</organism>
<name>A0A918PUN4_9ACTN</name>
<sequence length="83" mass="9188">MSSRPLTELPESGLLWLINRSVFHPRGLALALDLDEHGHVHGWQLLQAAPGEPFEFTDDVDRAGFQRAEATLLAVREEATARG</sequence>